<organism evidence="1 2">
    <name type="scientific">Choristoneura fumiferana</name>
    <name type="common">Spruce budworm moth</name>
    <name type="synonym">Archips fumiferana</name>
    <dbReference type="NCBI Taxonomy" id="7141"/>
    <lineage>
        <taxon>Eukaryota</taxon>
        <taxon>Metazoa</taxon>
        <taxon>Ecdysozoa</taxon>
        <taxon>Arthropoda</taxon>
        <taxon>Hexapoda</taxon>
        <taxon>Insecta</taxon>
        <taxon>Pterygota</taxon>
        <taxon>Neoptera</taxon>
        <taxon>Endopterygota</taxon>
        <taxon>Lepidoptera</taxon>
        <taxon>Glossata</taxon>
        <taxon>Ditrysia</taxon>
        <taxon>Tortricoidea</taxon>
        <taxon>Tortricidae</taxon>
        <taxon>Tortricinae</taxon>
        <taxon>Choristoneura</taxon>
    </lineage>
</organism>
<dbReference type="Proteomes" id="UP001064048">
    <property type="component" value="Chromosome Z"/>
</dbReference>
<name>A0ACC0JZJ0_CHOFU</name>
<reference evidence="1 2" key="1">
    <citation type="journal article" date="2022" name="Genome Biol. Evol.">
        <title>The Spruce Budworm Genome: Reconstructing the Evolutionary History of Antifreeze Proteins.</title>
        <authorList>
            <person name="Beliveau C."/>
            <person name="Gagne P."/>
            <person name="Picq S."/>
            <person name="Vernygora O."/>
            <person name="Keeling C.I."/>
            <person name="Pinkney K."/>
            <person name="Doucet D."/>
            <person name="Wen F."/>
            <person name="Johnston J.S."/>
            <person name="Maaroufi H."/>
            <person name="Boyle B."/>
            <person name="Laroche J."/>
            <person name="Dewar K."/>
            <person name="Juretic N."/>
            <person name="Blackburn G."/>
            <person name="Nisole A."/>
            <person name="Brunet B."/>
            <person name="Brandao M."/>
            <person name="Lumley L."/>
            <person name="Duan J."/>
            <person name="Quan G."/>
            <person name="Lucarotti C.J."/>
            <person name="Roe A.D."/>
            <person name="Sperling F.A.H."/>
            <person name="Levesque R.C."/>
            <person name="Cusson M."/>
        </authorList>
    </citation>
    <scope>NUCLEOTIDE SEQUENCE [LARGE SCALE GENOMIC DNA]</scope>
    <source>
        <strain evidence="1">Glfc:IPQL:Cfum</strain>
    </source>
</reference>
<accession>A0ACC0JZJ0</accession>
<proteinExistence type="predicted"/>
<keyword evidence="2" id="KW-1185">Reference proteome</keyword>
<sequence length="126" mass="14516">MSVSKTVRNVSYEQMKVMLDFMSQHVDFATGSLRSLEGRHTARQLWRDLTLILNNCQTGARKTVEKWSNRLQEQIKKQSPTIEGEEFTWLTREADTGPYQDGEESTDHPWAKLCGEMSDSSFNPTE</sequence>
<comment type="caution">
    <text evidence="1">The sequence shown here is derived from an EMBL/GenBank/DDBJ whole genome shotgun (WGS) entry which is preliminary data.</text>
</comment>
<protein>
    <submittedName>
        <fullName evidence="1">Uncharacterized protein</fullName>
    </submittedName>
</protein>
<evidence type="ECO:0000313" key="1">
    <source>
        <dbReference type="EMBL" id="KAI8429407.1"/>
    </source>
</evidence>
<gene>
    <name evidence="1" type="ORF">MSG28_000050</name>
</gene>
<evidence type="ECO:0000313" key="2">
    <source>
        <dbReference type="Proteomes" id="UP001064048"/>
    </source>
</evidence>
<dbReference type="EMBL" id="CM046131">
    <property type="protein sequence ID" value="KAI8429407.1"/>
    <property type="molecule type" value="Genomic_DNA"/>
</dbReference>